<sequence length="151" mass="16596">MLWNASHFPNVRFSKINVGVTAWLIPCEQFNSHNNISGVYGSSAFFQEAWKSKSELFLLSGRKDGGCESELDGALVMRSRCNPGIAGIPKLICSEGPQTFRACSSHASSSKESALMARLHQLTSHCQDDLFPCPFPLRLGNSCDQDIKSLQ</sequence>
<name>A0ABN8YYK6_RANTA</name>
<dbReference type="EMBL" id="OX459962">
    <property type="protein sequence ID" value="CAI9166673.1"/>
    <property type="molecule type" value="Genomic_DNA"/>
</dbReference>
<organism evidence="1 2">
    <name type="scientific">Rangifer tarandus platyrhynchus</name>
    <name type="common">Svalbard reindeer</name>
    <dbReference type="NCBI Taxonomy" id="3082113"/>
    <lineage>
        <taxon>Eukaryota</taxon>
        <taxon>Metazoa</taxon>
        <taxon>Chordata</taxon>
        <taxon>Craniata</taxon>
        <taxon>Vertebrata</taxon>
        <taxon>Euteleostomi</taxon>
        <taxon>Mammalia</taxon>
        <taxon>Eutheria</taxon>
        <taxon>Laurasiatheria</taxon>
        <taxon>Artiodactyla</taxon>
        <taxon>Ruminantia</taxon>
        <taxon>Pecora</taxon>
        <taxon>Cervidae</taxon>
        <taxon>Odocoileinae</taxon>
        <taxon>Rangifer</taxon>
    </lineage>
</organism>
<protein>
    <submittedName>
        <fullName evidence="1">Uncharacterized protein</fullName>
    </submittedName>
</protein>
<dbReference type="Proteomes" id="UP001176941">
    <property type="component" value="Chromosome 26"/>
</dbReference>
<reference evidence="1" key="1">
    <citation type="submission" date="2023-04" db="EMBL/GenBank/DDBJ databases">
        <authorList>
            <consortium name="ELIXIR-Norway"/>
        </authorList>
    </citation>
    <scope>NUCLEOTIDE SEQUENCE [LARGE SCALE GENOMIC DNA]</scope>
</reference>
<evidence type="ECO:0000313" key="2">
    <source>
        <dbReference type="Proteomes" id="UP001176941"/>
    </source>
</evidence>
<gene>
    <name evidence="1" type="ORF">MRATA1EN1_LOCUS15635</name>
</gene>
<proteinExistence type="predicted"/>
<evidence type="ECO:0000313" key="1">
    <source>
        <dbReference type="EMBL" id="CAI9166673.1"/>
    </source>
</evidence>
<accession>A0ABN8YYK6</accession>
<keyword evidence="2" id="KW-1185">Reference proteome</keyword>